<dbReference type="Proteomes" id="UP000784294">
    <property type="component" value="Unassembled WGS sequence"/>
</dbReference>
<gene>
    <name evidence="1" type="ORF">PXEA_LOCUS22369</name>
</gene>
<sequence>MSAMKEGHQEVKQYNFASKCHRYVSGQLPVAEGNCALSGVYDHLQWLDSCGLGSYMIATELANYQKSKLDIGDYPHYTGGNRRADYIFLGCRHERTKLRKHDPNDPIHN</sequence>
<accession>A0A3S5BLF4</accession>
<comment type="caution">
    <text evidence="1">The sequence shown here is derived from an EMBL/GenBank/DDBJ whole genome shotgun (WGS) entry which is preliminary data.</text>
</comment>
<dbReference type="AlphaFoldDB" id="A0A3S5BLF4"/>
<proteinExistence type="predicted"/>
<keyword evidence="2" id="KW-1185">Reference proteome</keyword>
<reference evidence="1" key="1">
    <citation type="submission" date="2018-11" db="EMBL/GenBank/DDBJ databases">
        <authorList>
            <consortium name="Pathogen Informatics"/>
        </authorList>
    </citation>
    <scope>NUCLEOTIDE SEQUENCE</scope>
</reference>
<evidence type="ECO:0000313" key="1">
    <source>
        <dbReference type="EMBL" id="VEL28929.1"/>
    </source>
</evidence>
<name>A0A3S5BLF4_9PLAT</name>
<organism evidence="1 2">
    <name type="scientific">Protopolystoma xenopodis</name>
    <dbReference type="NCBI Taxonomy" id="117903"/>
    <lineage>
        <taxon>Eukaryota</taxon>
        <taxon>Metazoa</taxon>
        <taxon>Spiralia</taxon>
        <taxon>Lophotrochozoa</taxon>
        <taxon>Platyhelminthes</taxon>
        <taxon>Monogenea</taxon>
        <taxon>Polyopisthocotylea</taxon>
        <taxon>Polystomatidea</taxon>
        <taxon>Polystomatidae</taxon>
        <taxon>Protopolystoma</taxon>
    </lineage>
</organism>
<dbReference type="EMBL" id="CAAALY010098807">
    <property type="protein sequence ID" value="VEL28929.1"/>
    <property type="molecule type" value="Genomic_DNA"/>
</dbReference>
<protein>
    <submittedName>
        <fullName evidence="1">Uncharacterized protein</fullName>
    </submittedName>
</protein>
<evidence type="ECO:0000313" key="2">
    <source>
        <dbReference type="Proteomes" id="UP000784294"/>
    </source>
</evidence>